<sequence>TNASNGTLMVKSKSSVTQLEVYRMAMVYSSSSIRAFGSLLCRFSNGVYHKPRHSCSLKCVFLLTENFSSSSWHSSADIRLLPLELQSRNSMRKIWTFSPLCTGRSSCKIAGRESGILKSFLRKLWIRVEVFTTLEDVLRHTGLANYGRTSWHVEKFDPK</sequence>
<accession>A0AAF0UAM4</accession>
<dbReference type="EMBL" id="CP133619">
    <property type="protein sequence ID" value="WMV42550.1"/>
    <property type="molecule type" value="Genomic_DNA"/>
</dbReference>
<dbReference type="AlphaFoldDB" id="A0AAF0UAM4"/>
<reference evidence="1" key="1">
    <citation type="submission" date="2023-08" db="EMBL/GenBank/DDBJ databases">
        <title>A de novo genome assembly of Solanum verrucosum Schlechtendal, a Mexican diploid species geographically isolated from the other diploid A-genome species in potato relatives.</title>
        <authorList>
            <person name="Hosaka K."/>
        </authorList>
    </citation>
    <scope>NUCLEOTIDE SEQUENCE</scope>
    <source>
        <tissue evidence="1">Young leaves</tissue>
    </source>
</reference>
<feature type="non-terminal residue" evidence="1">
    <location>
        <position position="1"/>
    </location>
</feature>
<gene>
    <name evidence="1" type="ORF">MTR67_035935</name>
</gene>
<name>A0AAF0UAM4_SOLVR</name>
<evidence type="ECO:0000313" key="2">
    <source>
        <dbReference type="Proteomes" id="UP001234989"/>
    </source>
</evidence>
<proteinExistence type="predicted"/>
<organism evidence="1 2">
    <name type="scientific">Solanum verrucosum</name>
    <dbReference type="NCBI Taxonomy" id="315347"/>
    <lineage>
        <taxon>Eukaryota</taxon>
        <taxon>Viridiplantae</taxon>
        <taxon>Streptophyta</taxon>
        <taxon>Embryophyta</taxon>
        <taxon>Tracheophyta</taxon>
        <taxon>Spermatophyta</taxon>
        <taxon>Magnoliopsida</taxon>
        <taxon>eudicotyledons</taxon>
        <taxon>Gunneridae</taxon>
        <taxon>Pentapetalae</taxon>
        <taxon>asterids</taxon>
        <taxon>lamiids</taxon>
        <taxon>Solanales</taxon>
        <taxon>Solanaceae</taxon>
        <taxon>Solanoideae</taxon>
        <taxon>Solaneae</taxon>
        <taxon>Solanum</taxon>
    </lineage>
</organism>
<evidence type="ECO:0000313" key="1">
    <source>
        <dbReference type="EMBL" id="WMV42550.1"/>
    </source>
</evidence>
<dbReference type="Proteomes" id="UP001234989">
    <property type="component" value="Chromosome 8"/>
</dbReference>
<keyword evidence="2" id="KW-1185">Reference proteome</keyword>
<protein>
    <submittedName>
        <fullName evidence="1">Uncharacterized protein</fullName>
    </submittedName>
</protein>